<protein>
    <submittedName>
        <fullName evidence="2">Uncharacterized protein</fullName>
    </submittedName>
</protein>
<dbReference type="EMBL" id="BOMW01000018">
    <property type="protein sequence ID" value="GIF04328.1"/>
    <property type="molecule type" value="Genomic_DNA"/>
</dbReference>
<keyword evidence="3" id="KW-1185">Reference proteome</keyword>
<feature type="region of interest" description="Disordered" evidence="1">
    <location>
        <begin position="28"/>
        <end position="65"/>
    </location>
</feature>
<evidence type="ECO:0000313" key="2">
    <source>
        <dbReference type="EMBL" id="GIF04328.1"/>
    </source>
</evidence>
<feature type="compositionally biased region" description="Polar residues" evidence="1">
    <location>
        <begin position="32"/>
        <end position="41"/>
    </location>
</feature>
<gene>
    <name evidence="2" type="ORF">Asi03nite_18660</name>
</gene>
<reference evidence="2" key="1">
    <citation type="submission" date="2021-01" db="EMBL/GenBank/DDBJ databases">
        <title>Whole genome shotgun sequence of Actinoplanes siamensis NBRC 109076.</title>
        <authorList>
            <person name="Komaki H."/>
            <person name="Tamura T."/>
        </authorList>
    </citation>
    <scope>NUCLEOTIDE SEQUENCE</scope>
    <source>
        <strain evidence="2">NBRC 109076</strain>
    </source>
</reference>
<evidence type="ECO:0000313" key="3">
    <source>
        <dbReference type="Proteomes" id="UP000629619"/>
    </source>
</evidence>
<dbReference type="AlphaFoldDB" id="A0A919TJ42"/>
<organism evidence="2 3">
    <name type="scientific">Actinoplanes siamensis</name>
    <dbReference type="NCBI Taxonomy" id="1223317"/>
    <lineage>
        <taxon>Bacteria</taxon>
        <taxon>Bacillati</taxon>
        <taxon>Actinomycetota</taxon>
        <taxon>Actinomycetes</taxon>
        <taxon>Micromonosporales</taxon>
        <taxon>Micromonosporaceae</taxon>
        <taxon>Actinoplanes</taxon>
    </lineage>
</organism>
<accession>A0A919TJ42</accession>
<comment type="caution">
    <text evidence="2">The sequence shown here is derived from an EMBL/GenBank/DDBJ whole genome shotgun (WGS) entry which is preliminary data.</text>
</comment>
<dbReference type="Proteomes" id="UP000629619">
    <property type="component" value="Unassembled WGS sequence"/>
</dbReference>
<evidence type="ECO:0000256" key="1">
    <source>
        <dbReference type="SAM" id="MobiDB-lite"/>
    </source>
</evidence>
<sequence length="65" mass="7210">MLLRFQIMESRRSAARIRGDPRALPEARTAVRPTNSANSRQHAAVSRKLGMPSHVIDDAGQTRAE</sequence>
<name>A0A919TJ42_9ACTN</name>
<proteinExistence type="predicted"/>